<sequence>MTDDTPAPRDVATARREIRGDEAKRLLGMLSAGSLPSRAEQWVLDGVDDASVRELAEALTRTDEQRAALLESAAASLGLGFASVREARAHHGEQIVAQMTASSAAGDALGYSNSFSDTIEESVRDSIARLFRPRG</sequence>
<dbReference type="AlphaFoldDB" id="A0A7W3JIR6"/>
<dbReference type="RefSeq" id="WP_146856141.1">
    <property type="nucleotide sequence ID" value="NZ_BAAAHR010000008.1"/>
</dbReference>
<organism evidence="1 2">
    <name type="scientific">Frigoribacterium faeni</name>
    <dbReference type="NCBI Taxonomy" id="145483"/>
    <lineage>
        <taxon>Bacteria</taxon>
        <taxon>Bacillati</taxon>
        <taxon>Actinomycetota</taxon>
        <taxon>Actinomycetes</taxon>
        <taxon>Micrococcales</taxon>
        <taxon>Microbacteriaceae</taxon>
        <taxon>Frigoribacterium</taxon>
    </lineage>
</organism>
<comment type="caution">
    <text evidence="1">The sequence shown here is derived from an EMBL/GenBank/DDBJ whole genome shotgun (WGS) entry which is preliminary data.</text>
</comment>
<proteinExistence type="predicted"/>
<evidence type="ECO:0000313" key="2">
    <source>
        <dbReference type="Proteomes" id="UP000522688"/>
    </source>
</evidence>
<reference evidence="1 2" key="1">
    <citation type="submission" date="2020-07" db="EMBL/GenBank/DDBJ databases">
        <title>Sequencing the genomes of 1000 actinobacteria strains.</title>
        <authorList>
            <person name="Klenk H.-P."/>
        </authorList>
    </citation>
    <scope>NUCLEOTIDE SEQUENCE [LARGE SCALE GENOMIC DNA]</scope>
    <source>
        <strain evidence="1 2">DSM 10309</strain>
    </source>
</reference>
<gene>
    <name evidence="1" type="ORF">FB463_001870</name>
</gene>
<dbReference type="OrthoDB" id="5117301at2"/>
<protein>
    <submittedName>
        <fullName evidence="1">Uncharacterized protein</fullName>
    </submittedName>
</protein>
<dbReference type="Proteomes" id="UP000522688">
    <property type="component" value="Unassembled WGS sequence"/>
</dbReference>
<evidence type="ECO:0000313" key="1">
    <source>
        <dbReference type="EMBL" id="MBA8813621.1"/>
    </source>
</evidence>
<name>A0A7W3JIR6_9MICO</name>
<accession>A0A7W3JIR6</accession>
<dbReference type="EMBL" id="JACGWW010000002">
    <property type="protein sequence ID" value="MBA8813621.1"/>
    <property type="molecule type" value="Genomic_DNA"/>
</dbReference>